<protein>
    <submittedName>
        <fullName evidence="1">Uncharacterized protein</fullName>
    </submittedName>
</protein>
<reference evidence="1" key="1">
    <citation type="submission" date="2021-05" db="EMBL/GenBank/DDBJ databases">
        <authorList>
            <person name="Alioto T."/>
            <person name="Alioto T."/>
            <person name="Gomez Garrido J."/>
        </authorList>
    </citation>
    <scope>NUCLEOTIDE SEQUENCE</scope>
</reference>
<dbReference type="EMBL" id="HBUF01401594">
    <property type="protein sequence ID" value="CAG6737038.1"/>
    <property type="molecule type" value="Transcribed_RNA"/>
</dbReference>
<organism evidence="1">
    <name type="scientific">Cacopsylla melanoneura</name>
    <dbReference type="NCBI Taxonomy" id="428564"/>
    <lineage>
        <taxon>Eukaryota</taxon>
        <taxon>Metazoa</taxon>
        <taxon>Ecdysozoa</taxon>
        <taxon>Arthropoda</taxon>
        <taxon>Hexapoda</taxon>
        <taxon>Insecta</taxon>
        <taxon>Pterygota</taxon>
        <taxon>Neoptera</taxon>
        <taxon>Paraneoptera</taxon>
        <taxon>Hemiptera</taxon>
        <taxon>Sternorrhyncha</taxon>
        <taxon>Psylloidea</taxon>
        <taxon>Psyllidae</taxon>
        <taxon>Psyllinae</taxon>
        <taxon>Cacopsylla</taxon>
    </lineage>
</organism>
<dbReference type="EMBL" id="HBUF01176729">
    <property type="protein sequence ID" value="CAG6654150.1"/>
    <property type="molecule type" value="Transcribed_RNA"/>
</dbReference>
<evidence type="ECO:0000313" key="1">
    <source>
        <dbReference type="EMBL" id="CAG6737037.1"/>
    </source>
</evidence>
<sequence>MLSKSQYQQHLYLLTLTMAVEAANTLEEKVEEVLIAMILTLARGPTVLVVRSHHGPRLQCKCSQATQLRLDSKSNHSKHPLPPNHHIHIHTTFSRNLRHLLIMMLTETTNQVERMTMPRPVISLVSHPLQGNNAMWEGEEGGSVDQDQCLQLQRIIVCSLSGLCHHMKASRMTAVSCFPLARSPVC</sequence>
<dbReference type="EMBL" id="HBUF01176728">
    <property type="protein sequence ID" value="CAG6654148.1"/>
    <property type="molecule type" value="Transcribed_RNA"/>
</dbReference>
<accession>A0A8D9E1G8</accession>
<dbReference type="EMBL" id="HBUF01401593">
    <property type="protein sequence ID" value="CAG6737037.1"/>
    <property type="molecule type" value="Transcribed_RNA"/>
</dbReference>
<dbReference type="AlphaFoldDB" id="A0A8D9E1G8"/>
<proteinExistence type="predicted"/>
<name>A0A8D9E1G8_9HEMI</name>